<organism evidence="14 15">
    <name type="scientific">Cucumis sativus</name>
    <name type="common">Cucumber</name>
    <dbReference type="NCBI Taxonomy" id="3659"/>
    <lineage>
        <taxon>Eukaryota</taxon>
        <taxon>Viridiplantae</taxon>
        <taxon>Streptophyta</taxon>
        <taxon>Embryophyta</taxon>
        <taxon>Tracheophyta</taxon>
        <taxon>Spermatophyta</taxon>
        <taxon>Magnoliopsida</taxon>
        <taxon>eudicotyledons</taxon>
        <taxon>Gunneridae</taxon>
        <taxon>Pentapetalae</taxon>
        <taxon>rosids</taxon>
        <taxon>fabids</taxon>
        <taxon>Cucurbitales</taxon>
        <taxon>Cucurbitaceae</taxon>
        <taxon>Benincaseae</taxon>
        <taxon>Cucumis</taxon>
    </lineage>
</organism>
<feature type="region of interest" description="Disordered" evidence="11">
    <location>
        <begin position="30"/>
        <end position="50"/>
    </location>
</feature>
<evidence type="ECO:0000256" key="11">
    <source>
        <dbReference type="SAM" id="MobiDB-lite"/>
    </source>
</evidence>
<keyword evidence="14" id="KW-0808">Transferase</keyword>
<keyword evidence="6" id="KW-0732">Signal</keyword>
<dbReference type="Pfam" id="PF00069">
    <property type="entry name" value="Pkinase"/>
    <property type="match status" value="1"/>
</dbReference>
<evidence type="ECO:0000256" key="6">
    <source>
        <dbReference type="ARBA" id="ARBA00022729"/>
    </source>
</evidence>
<name>A0A0A0LGG9_CUCSA</name>
<dbReference type="InterPro" id="IPR001611">
    <property type="entry name" value="Leu-rich_rpt"/>
</dbReference>
<evidence type="ECO:0000256" key="1">
    <source>
        <dbReference type="ARBA" id="ARBA00004191"/>
    </source>
</evidence>
<dbReference type="InterPro" id="IPR046959">
    <property type="entry name" value="PRK1-6/SRF4-like"/>
</dbReference>
<dbReference type="InterPro" id="IPR000719">
    <property type="entry name" value="Prot_kinase_dom"/>
</dbReference>
<dbReference type="SUPFAM" id="SSF52058">
    <property type="entry name" value="L domain-like"/>
    <property type="match status" value="1"/>
</dbReference>
<evidence type="ECO:0000256" key="12">
    <source>
        <dbReference type="SAM" id="Phobius"/>
    </source>
</evidence>
<dbReference type="GO" id="GO:0004674">
    <property type="term" value="F:protein serine/threonine kinase activity"/>
    <property type="evidence" value="ECO:0000318"/>
    <property type="project" value="GO_Central"/>
</dbReference>
<dbReference type="Proteomes" id="UP000029981">
    <property type="component" value="Chromosome 3"/>
</dbReference>
<dbReference type="Gene3D" id="3.80.10.10">
    <property type="entry name" value="Ribonuclease Inhibitor"/>
    <property type="match status" value="2"/>
</dbReference>
<evidence type="ECO:0000313" key="14">
    <source>
        <dbReference type="EMBL" id="KGN59046.1"/>
    </source>
</evidence>
<dbReference type="EMBL" id="CM002924">
    <property type="protein sequence ID" value="KGN59046.1"/>
    <property type="molecule type" value="Genomic_DNA"/>
</dbReference>
<evidence type="ECO:0000256" key="2">
    <source>
        <dbReference type="ARBA" id="ARBA00004370"/>
    </source>
</evidence>
<protein>
    <submittedName>
        <fullName evidence="14">Protein kinase APK1A, chloroplast</fullName>
    </submittedName>
</protein>
<dbReference type="FunFam" id="3.80.10.10:FF:000400">
    <property type="entry name" value="Nuclear pore complex protein NUP107"/>
    <property type="match status" value="1"/>
</dbReference>
<dbReference type="PANTHER" id="PTHR48007">
    <property type="entry name" value="LEUCINE-RICH REPEAT RECEPTOR-LIKE PROTEIN KINASE PXC1"/>
    <property type="match status" value="1"/>
</dbReference>
<dbReference type="Pfam" id="PF00560">
    <property type="entry name" value="LRR_1"/>
    <property type="match status" value="3"/>
</dbReference>
<keyword evidence="9 12" id="KW-0472">Membrane</keyword>
<keyword evidence="15" id="KW-1185">Reference proteome</keyword>
<evidence type="ECO:0000259" key="13">
    <source>
        <dbReference type="PROSITE" id="PS50011"/>
    </source>
</evidence>
<sequence length="676" mass="73623">MIQTNNSSSSSSSSSQIKQILFLCLFLPQPSSSSSQSERDKSTAPNSSKMMMMEKEEKVGMKIFHSAIVFFFSLTLLVSPSFSLDDDSSALTRFRLQADSHGGLLRNWTGSDPCGSSWRGVQCSVNGRVVALSLPSMNLRGPIESLAPLDQLRLLDLHDNRLNGTISPLVNCTNLKLLYLSGNDFSGEIPPEISSLRRLLRLDLSDNNIRGGIPEDISKLSRLLTLRLQNNVLSGTVPDLSVSLVNLTELNLTNNELYGRLPDGMMKKFGEKSFTGNEGVCGSSPLPICSVTGSAPSSDPTRTVPSNPSSLPQNPIIGPNSKESRKGLSPGVIVAIVIANCVALLVIISFIVAYYCARDRDRSSSSMTGSESGKRRKSGSSYGSEKKVYANGGGDSDGTNATDRSKLVFFDWKKQFELEDLLRASAEMLGKGSLGTVYRAVLDDGCTVAVKRLKDANPWRIPLDWTTRISLVLGAARGLARIHGEYSASKIPHGNVKSSNVLLDKNGVACISDFGLSLLLNPVHAIARLGGYKAPEQDETKRLSQKADVYSFGVLLLEVLTGRAPSLYPSPSNPRSDDEEQPVDLPKWVRSVVKEEWTAEVFDPELLRYKNIEEELVSMLHVGLACVLPQPEKRPTMAEVVKMIEDIRVEQSPLGEDYDESRNSLSPSLATTEDGM</sequence>
<keyword evidence="14" id="KW-0418">Kinase</keyword>
<dbReference type="AlphaFoldDB" id="A0A0A0LGG9"/>
<keyword evidence="7" id="KW-0677">Repeat</keyword>
<evidence type="ECO:0000256" key="10">
    <source>
        <dbReference type="ARBA" id="ARBA00038043"/>
    </source>
</evidence>
<evidence type="ECO:0000256" key="3">
    <source>
        <dbReference type="ARBA" id="ARBA00022512"/>
    </source>
</evidence>
<feature type="region of interest" description="Disordered" evidence="11">
    <location>
        <begin position="362"/>
        <end position="397"/>
    </location>
</feature>
<keyword evidence="8 12" id="KW-1133">Transmembrane helix</keyword>
<dbReference type="InterPro" id="IPR011009">
    <property type="entry name" value="Kinase-like_dom_sf"/>
</dbReference>
<feature type="compositionally biased region" description="Polar residues" evidence="11">
    <location>
        <begin position="292"/>
        <end position="313"/>
    </location>
</feature>
<dbReference type="Gene3D" id="1.10.510.10">
    <property type="entry name" value="Transferase(Phosphotransferase) domain 1"/>
    <property type="match status" value="1"/>
</dbReference>
<proteinExistence type="inferred from homology"/>
<dbReference type="PANTHER" id="PTHR48007:SF4">
    <property type="entry name" value="LEUCINE-RICH REPEAT RECEPTOR-LIKE PROTEIN KINASE PXC1"/>
    <property type="match status" value="1"/>
</dbReference>
<dbReference type="FunFam" id="1.10.510.10:FF:000095">
    <property type="entry name" value="protein STRUBBELIG-RECEPTOR FAMILY 8"/>
    <property type="match status" value="1"/>
</dbReference>
<feature type="region of interest" description="Disordered" evidence="11">
    <location>
        <begin position="652"/>
        <end position="676"/>
    </location>
</feature>
<keyword evidence="4" id="KW-0433">Leucine-rich repeat</keyword>
<comment type="similarity">
    <text evidence="10">Belongs to the polygalacturonase-inhibiting protein family.</text>
</comment>
<dbReference type="SUPFAM" id="SSF56112">
    <property type="entry name" value="Protein kinase-like (PK-like)"/>
    <property type="match status" value="1"/>
</dbReference>
<feature type="domain" description="Protein kinase" evidence="13">
    <location>
        <begin position="322"/>
        <end position="649"/>
    </location>
</feature>
<reference evidence="14 15" key="2">
    <citation type="journal article" date="2009" name="PLoS ONE">
        <title>An integrated genetic and cytogenetic map of the cucumber genome.</title>
        <authorList>
            <person name="Ren Y."/>
            <person name="Zhang Z."/>
            <person name="Liu J."/>
            <person name="Staub J.E."/>
            <person name="Han Y."/>
            <person name="Cheng Z."/>
            <person name="Li X."/>
            <person name="Lu J."/>
            <person name="Miao H."/>
            <person name="Kang H."/>
            <person name="Xie B."/>
            <person name="Gu X."/>
            <person name="Wang X."/>
            <person name="Du Y."/>
            <person name="Jin W."/>
            <person name="Huang S."/>
        </authorList>
    </citation>
    <scope>NUCLEOTIDE SEQUENCE [LARGE SCALE GENOMIC DNA]</scope>
    <source>
        <strain evidence="15">cv. 9930</strain>
    </source>
</reference>
<keyword evidence="3" id="KW-0134">Cell wall</keyword>
<dbReference type="Pfam" id="PF08263">
    <property type="entry name" value="LRRNT_2"/>
    <property type="match status" value="1"/>
</dbReference>
<reference evidence="14 15" key="1">
    <citation type="journal article" date="2009" name="Nat. Genet.">
        <title>The genome of the cucumber, Cucumis sativus L.</title>
        <authorList>
            <person name="Huang S."/>
            <person name="Li R."/>
            <person name="Zhang Z."/>
            <person name="Li L."/>
            <person name="Gu X."/>
            <person name="Fan W."/>
            <person name="Lucas W.J."/>
            <person name="Wang X."/>
            <person name="Xie B."/>
            <person name="Ni P."/>
            <person name="Ren Y."/>
            <person name="Zhu H."/>
            <person name="Li J."/>
            <person name="Lin K."/>
            <person name="Jin W."/>
            <person name="Fei Z."/>
            <person name="Li G."/>
            <person name="Staub J."/>
            <person name="Kilian A."/>
            <person name="van der Vossen E.A."/>
            <person name="Wu Y."/>
            <person name="Guo J."/>
            <person name="He J."/>
            <person name="Jia Z."/>
            <person name="Ren Y."/>
            <person name="Tian G."/>
            <person name="Lu Y."/>
            <person name="Ruan J."/>
            <person name="Qian W."/>
            <person name="Wang M."/>
            <person name="Huang Q."/>
            <person name="Li B."/>
            <person name="Xuan Z."/>
            <person name="Cao J."/>
            <person name="Asan"/>
            <person name="Wu Z."/>
            <person name="Zhang J."/>
            <person name="Cai Q."/>
            <person name="Bai Y."/>
            <person name="Zhao B."/>
            <person name="Han Y."/>
            <person name="Li Y."/>
            <person name="Li X."/>
            <person name="Wang S."/>
            <person name="Shi Q."/>
            <person name="Liu S."/>
            <person name="Cho W.K."/>
            <person name="Kim J.Y."/>
            <person name="Xu Y."/>
            <person name="Heller-Uszynska K."/>
            <person name="Miao H."/>
            <person name="Cheng Z."/>
            <person name="Zhang S."/>
            <person name="Wu J."/>
            <person name="Yang Y."/>
            <person name="Kang H."/>
            <person name="Li M."/>
            <person name="Liang H."/>
            <person name="Ren X."/>
            <person name="Shi Z."/>
            <person name="Wen M."/>
            <person name="Jian M."/>
            <person name="Yang H."/>
            <person name="Zhang G."/>
            <person name="Yang Z."/>
            <person name="Chen R."/>
            <person name="Liu S."/>
            <person name="Li J."/>
            <person name="Ma L."/>
            <person name="Liu H."/>
            <person name="Zhou Y."/>
            <person name="Zhao J."/>
            <person name="Fang X."/>
            <person name="Li G."/>
            <person name="Fang L."/>
            <person name="Li Y."/>
            <person name="Liu D."/>
            <person name="Zheng H."/>
            <person name="Zhang Y."/>
            <person name="Qin N."/>
            <person name="Li Z."/>
            <person name="Yang G."/>
            <person name="Yang S."/>
            <person name="Bolund L."/>
            <person name="Kristiansen K."/>
            <person name="Zheng H."/>
            <person name="Li S."/>
            <person name="Zhang X."/>
            <person name="Yang H."/>
            <person name="Wang J."/>
            <person name="Sun R."/>
            <person name="Zhang B."/>
            <person name="Jiang S."/>
            <person name="Wang J."/>
            <person name="Du Y."/>
            <person name="Li S."/>
        </authorList>
    </citation>
    <scope>NUCLEOTIDE SEQUENCE [LARGE SCALE GENOMIC DNA]</scope>
    <source>
        <strain evidence="15">cv. 9930</strain>
    </source>
</reference>
<feature type="region of interest" description="Disordered" evidence="11">
    <location>
        <begin position="292"/>
        <end position="325"/>
    </location>
</feature>
<dbReference type="Gramene" id="KGN59046">
    <property type="protein sequence ID" value="KGN59046"/>
    <property type="gene ID" value="Csa_3G748260"/>
</dbReference>
<gene>
    <name evidence="14" type="ORF">Csa_3G748260</name>
</gene>
<dbReference type="STRING" id="3659.A0A0A0LGG9"/>
<reference evidence="14 15" key="4">
    <citation type="journal article" date="2011" name="BMC Genomics">
        <title>RNA-Seq improves annotation of protein-coding genes in the cucumber genome.</title>
        <authorList>
            <person name="Li Z."/>
            <person name="Zhang Z."/>
            <person name="Yan P."/>
            <person name="Huang S."/>
            <person name="Fei Z."/>
            <person name="Lin K."/>
        </authorList>
    </citation>
    <scope>NUCLEOTIDE SEQUENCE [LARGE SCALE GENOMIC DNA]</scope>
    <source>
        <strain evidence="15">cv. 9930</strain>
    </source>
</reference>
<accession>A0A0A0LGG9</accession>
<feature type="transmembrane region" description="Helical" evidence="12">
    <location>
        <begin position="59"/>
        <end position="78"/>
    </location>
</feature>
<evidence type="ECO:0000256" key="9">
    <source>
        <dbReference type="ARBA" id="ARBA00023136"/>
    </source>
</evidence>
<dbReference type="OMA" id="HGHRMSG"/>
<dbReference type="InterPro" id="IPR013210">
    <property type="entry name" value="LRR_N_plant-typ"/>
</dbReference>
<dbReference type="InterPro" id="IPR032675">
    <property type="entry name" value="LRR_dom_sf"/>
</dbReference>
<evidence type="ECO:0000256" key="5">
    <source>
        <dbReference type="ARBA" id="ARBA00022692"/>
    </source>
</evidence>
<dbReference type="GO" id="GO:0009834">
    <property type="term" value="P:plant-type secondary cell wall biogenesis"/>
    <property type="evidence" value="ECO:0000318"/>
    <property type="project" value="GO_Central"/>
</dbReference>
<dbReference type="GO" id="GO:0005886">
    <property type="term" value="C:plasma membrane"/>
    <property type="evidence" value="ECO:0000318"/>
    <property type="project" value="GO_Central"/>
</dbReference>
<keyword evidence="5 12" id="KW-0812">Transmembrane</keyword>
<dbReference type="GO" id="GO:0005524">
    <property type="term" value="F:ATP binding"/>
    <property type="evidence" value="ECO:0007669"/>
    <property type="project" value="InterPro"/>
</dbReference>
<evidence type="ECO:0000256" key="8">
    <source>
        <dbReference type="ARBA" id="ARBA00022989"/>
    </source>
</evidence>
<evidence type="ECO:0000256" key="4">
    <source>
        <dbReference type="ARBA" id="ARBA00022614"/>
    </source>
</evidence>
<evidence type="ECO:0000313" key="15">
    <source>
        <dbReference type="Proteomes" id="UP000029981"/>
    </source>
</evidence>
<evidence type="ECO:0000256" key="7">
    <source>
        <dbReference type="ARBA" id="ARBA00022737"/>
    </source>
</evidence>
<feature type="compositionally biased region" description="Polar residues" evidence="11">
    <location>
        <begin position="663"/>
        <end position="676"/>
    </location>
</feature>
<feature type="transmembrane region" description="Helical" evidence="12">
    <location>
        <begin position="332"/>
        <end position="355"/>
    </location>
</feature>
<keyword evidence="3" id="KW-0964">Secreted</keyword>
<comment type="subcellular location">
    <subcellularLocation>
        <location evidence="2">Membrane</location>
    </subcellularLocation>
    <subcellularLocation>
        <location evidence="1">Secreted</location>
        <location evidence="1">Cell wall</location>
    </subcellularLocation>
</comment>
<dbReference type="PROSITE" id="PS50011">
    <property type="entry name" value="PROTEIN_KINASE_DOM"/>
    <property type="match status" value="1"/>
</dbReference>
<reference evidence="14 15" key="3">
    <citation type="journal article" date="2010" name="BMC Genomics">
        <title>Transcriptome sequencing and comparative analysis of cucumber flowers with different sex types.</title>
        <authorList>
            <person name="Guo S."/>
            <person name="Zheng Y."/>
            <person name="Joung J.G."/>
            <person name="Liu S."/>
            <person name="Zhang Z."/>
            <person name="Crasta O.R."/>
            <person name="Sobral B.W."/>
            <person name="Xu Y."/>
            <person name="Huang S."/>
            <person name="Fei Z."/>
        </authorList>
    </citation>
    <scope>NUCLEOTIDE SEQUENCE [LARGE SCALE GENOMIC DNA]</scope>
    <source>
        <strain evidence="15">cv. 9930</strain>
    </source>
</reference>